<dbReference type="Pfam" id="PF00493">
    <property type="entry name" value="MCM"/>
    <property type="match status" value="1"/>
</dbReference>
<evidence type="ECO:0000259" key="4">
    <source>
        <dbReference type="PROSITE" id="PS50051"/>
    </source>
</evidence>
<evidence type="ECO:0000313" key="6">
    <source>
        <dbReference type="EMBL" id="KAF8563720.1"/>
    </source>
</evidence>
<dbReference type="PROSITE" id="PS50051">
    <property type="entry name" value="MCM_2"/>
    <property type="match status" value="1"/>
</dbReference>
<evidence type="ECO:0000313" key="5">
    <source>
        <dbReference type="EMBL" id="KAF8561176.1"/>
    </source>
</evidence>
<dbReference type="Proteomes" id="UP000699462">
    <property type="component" value="Unassembled WGS sequence"/>
</dbReference>
<evidence type="ECO:0000256" key="1">
    <source>
        <dbReference type="ARBA" id="ARBA00022741"/>
    </source>
</evidence>
<evidence type="ECO:0000313" key="7">
    <source>
        <dbReference type="Proteomes" id="UP000699462"/>
    </source>
</evidence>
<keyword evidence="2 3" id="KW-0067">ATP-binding</keyword>
<dbReference type="PRINTS" id="PR01657">
    <property type="entry name" value="MCMFAMILY"/>
</dbReference>
<accession>A0A8T0D7A5</accession>
<dbReference type="PANTHER" id="PTHR11630">
    <property type="entry name" value="DNA REPLICATION LICENSING FACTOR MCM FAMILY MEMBER"/>
    <property type="match status" value="1"/>
</dbReference>
<dbReference type="EMBL" id="JTDF01010908">
    <property type="protein sequence ID" value="KAF8563720.1"/>
    <property type="molecule type" value="Genomic_DNA"/>
</dbReference>
<sequence>MCFLPTLIHLVQGNPDHLDLKPRIRGSPHILLIGDPGTAKSVLLRVATDISHRAVLTAATGTTAAGLTATAVRDANGWCLDAGALVLADGGLCAIDEFTALHGAHRSAVHEAMEQQTISLAKAGLVTRLNCRCSVLAAANPPPCIGGRTDEFGLPTPLLSRFDIIWRLVDPLNSAYWDRKIANFVLKLDRTKVS</sequence>
<keyword evidence="7" id="KW-1185">Reference proteome</keyword>
<dbReference type="EMBL" id="JTDF01021945">
    <property type="protein sequence ID" value="KAF8561176.1"/>
    <property type="molecule type" value="Genomic_DNA"/>
</dbReference>
<organism evidence="6 7">
    <name type="scientific">Paragonimus westermani</name>
    <dbReference type="NCBI Taxonomy" id="34504"/>
    <lineage>
        <taxon>Eukaryota</taxon>
        <taxon>Metazoa</taxon>
        <taxon>Spiralia</taxon>
        <taxon>Lophotrochozoa</taxon>
        <taxon>Platyhelminthes</taxon>
        <taxon>Trematoda</taxon>
        <taxon>Digenea</taxon>
        <taxon>Plagiorchiida</taxon>
        <taxon>Troglotremata</taxon>
        <taxon>Troglotrematidae</taxon>
        <taxon>Paragonimus</taxon>
    </lineage>
</organism>
<dbReference type="GO" id="GO:0017116">
    <property type="term" value="F:single-stranded DNA helicase activity"/>
    <property type="evidence" value="ECO:0007669"/>
    <property type="project" value="TreeGrafter"/>
</dbReference>
<proteinExistence type="inferred from homology"/>
<reference evidence="6 7" key="1">
    <citation type="submission" date="2019-07" db="EMBL/GenBank/DDBJ databases">
        <title>Annotation for the trematode Paragonimus westermani.</title>
        <authorList>
            <person name="Choi Y.-J."/>
        </authorList>
    </citation>
    <scope>NUCLEOTIDE SEQUENCE [LARGE SCALE GENOMIC DNA]</scope>
    <source>
        <strain evidence="6">180907_Pwestermani</strain>
    </source>
</reference>
<dbReference type="GO" id="GO:0005524">
    <property type="term" value="F:ATP binding"/>
    <property type="evidence" value="ECO:0007669"/>
    <property type="project" value="UniProtKB-KW"/>
</dbReference>
<dbReference type="GO" id="GO:0005634">
    <property type="term" value="C:nucleus"/>
    <property type="evidence" value="ECO:0007669"/>
    <property type="project" value="UniProtKB-SubCell"/>
</dbReference>
<protein>
    <recommendedName>
        <fullName evidence="4">MCM C-terminal AAA(+) ATPase domain-containing protein</fullName>
    </recommendedName>
</protein>
<dbReference type="SMART" id="SM00350">
    <property type="entry name" value="MCM"/>
    <property type="match status" value="1"/>
</dbReference>
<dbReference type="InterPro" id="IPR031327">
    <property type="entry name" value="MCM"/>
</dbReference>
<dbReference type="GO" id="GO:0003697">
    <property type="term" value="F:single-stranded DNA binding"/>
    <property type="evidence" value="ECO:0007669"/>
    <property type="project" value="TreeGrafter"/>
</dbReference>
<feature type="domain" description="MCM C-terminal AAA(+) ATPase" evidence="4">
    <location>
        <begin position="7"/>
        <end position="185"/>
    </location>
</feature>
<dbReference type="Gene3D" id="3.40.50.300">
    <property type="entry name" value="P-loop containing nucleotide triphosphate hydrolases"/>
    <property type="match status" value="1"/>
</dbReference>
<dbReference type="InterPro" id="IPR001208">
    <property type="entry name" value="MCM_dom"/>
</dbReference>
<dbReference type="GO" id="GO:0042555">
    <property type="term" value="C:MCM complex"/>
    <property type="evidence" value="ECO:0007669"/>
    <property type="project" value="TreeGrafter"/>
</dbReference>
<dbReference type="AlphaFoldDB" id="A0A8T0D7A5"/>
<evidence type="ECO:0000256" key="2">
    <source>
        <dbReference type="ARBA" id="ARBA00022840"/>
    </source>
</evidence>
<dbReference type="InterPro" id="IPR027417">
    <property type="entry name" value="P-loop_NTPase"/>
</dbReference>
<gene>
    <name evidence="5" type="ORF">P879_08738</name>
    <name evidence="6" type="ORF">P879_11982</name>
</gene>
<evidence type="ECO:0000256" key="3">
    <source>
        <dbReference type="RuleBase" id="RU004070"/>
    </source>
</evidence>
<dbReference type="PANTHER" id="PTHR11630:SF48">
    <property type="entry name" value="DNA HELICASE MCM9"/>
    <property type="match status" value="1"/>
</dbReference>
<dbReference type="OrthoDB" id="6136088at2759"/>
<dbReference type="GO" id="GO:0000724">
    <property type="term" value="P:double-strand break repair via homologous recombination"/>
    <property type="evidence" value="ECO:0007669"/>
    <property type="project" value="TreeGrafter"/>
</dbReference>
<keyword evidence="1 3" id="KW-0547">Nucleotide-binding</keyword>
<comment type="similarity">
    <text evidence="3">Belongs to the MCM family.</text>
</comment>
<comment type="caution">
    <text evidence="6">The sequence shown here is derived from an EMBL/GenBank/DDBJ whole genome shotgun (WGS) entry which is preliminary data.</text>
</comment>
<dbReference type="SUPFAM" id="SSF52540">
    <property type="entry name" value="P-loop containing nucleoside triphosphate hydrolases"/>
    <property type="match status" value="1"/>
</dbReference>
<name>A0A8T0D7A5_9TREM</name>
<dbReference type="GO" id="GO:0016787">
    <property type="term" value="F:hydrolase activity"/>
    <property type="evidence" value="ECO:0007669"/>
    <property type="project" value="UniProtKB-KW"/>
</dbReference>
<keyword evidence="3" id="KW-0238">DNA-binding</keyword>